<evidence type="ECO:0000256" key="4">
    <source>
        <dbReference type="ARBA" id="ARBA00022723"/>
    </source>
</evidence>
<dbReference type="GO" id="GO:0004089">
    <property type="term" value="F:carbonate dehydratase activity"/>
    <property type="evidence" value="ECO:0007669"/>
    <property type="project" value="UniProtKB-UniRule"/>
</dbReference>
<dbReference type="EC" id="4.2.1.1" evidence="2 10"/>
<sequence>MIFRRLPQFFAKQRPASPLSNLLSNNEKWAASMKRSDPAFFQKLANQSSPKIMWIGCADSRVSANKVIGMPVGSLFVHRNVANVVAHTDFNCLSSLEYAVDVHAVEHIIVCGHYGCGGVQAALGNVRAGLADNWLRHIRDVRVKHAESLKEIEDARDRFDALCELNVIEQVRNVCATTTVQRAWERNQSLAVHGWIYRLQDGIIRDLGVCMQSESDINYVYRTRKS</sequence>
<keyword evidence="5 9" id="KW-0862">Zinc</keyword>
<accession>A0A7S0TAX9</accession>
<dbReference type="GO" id="GO:0008270">
    <property type="term" value="F:zinc ion binding"/>
    <property type="evidence" value="ECO:0007669"/>
    <property type="project" value="UniProtKB-UniRule"/>
</dbReference>
<dbReference type="SUPFAM" id="SSF53056">
    <property type="entry name" value="beta-carbonic anhydrase, cab"/>
    <property type="match status" value="1"/>
</dbReference>
<evidence type="ECO:0000256" key="3">
    <source>
        <dbReference type="ARBA" id="ARBA00014628"/>
    </source>
</evidence>
<dbReference type="InterPro" id="IPR015892">
    <property type="entry name" value="Carbonic_anhydrase_CS"/>
</dbReference>
<dbReference type="CDD" id="cd00883">
    <property type="entry name" value="beta_CA_cladeA"/>
    <property type="match status" value="1"/>
</dbReference>
<dbReference type="Gene3D" id="3.40.1050.10">
    <property type="entry name" value="Carbonic anhydrase"/>
    <property type="match status" value="1"/>
</dbReference>
<dbReference type="Pfam" id="PF00484">
    <property type="entry name" value="Pro_CA"/>
    <property type="match status" value="1"/>
</dbReference>
<dbReference type="SMART" id="SM00947">
    <property type="entry name" value="Pro_CA"/>
    <property type="match status" value="1"/>
</dbReference>
<dbReference type="PANTHER" id="PTHR11002:SF76">
    <property type="entry name" value="CARBONIC ANHYDRASE"/>
    <property type="match status" value="1"/>
</dbReference>
<dbReference type="GO" id="GO:0015976">
    <property type="term" value="P:carbon utilization"/>
    <property type="evidence" value="ECO:0007669"/>
    <property type="project" value="InterPro"/>
</dbReference>
<evidence type="ECO:0000256" key="7">
    <source>
        <dbReference type="ARBA" id="ARBA00031969"/>
    </source>
</evidence>
<dbReference type="FunFam" id="3.40.1050.10:FF:000001">
    <property type="entry name" value="Carbonic anhydrase"/>
    <property type="match status" value="1"/>
</dbReference>
<comment type="similarity">
    <text evidence="1 10">Belongs to the beta-class carbonic anhydrase family.</text>
</comment>
<evidence type="ECO:0000256" key="8">
    <source>
        <dbReference type="ARBA" id="ARBA00048348"/>
    </source>
</evidence>
<feature type="binding site" evidence="9">
    <location>
        <position position="59"/>
    </location>
    <ligand>
        <name>Zn(2+)</name>
        <dbReference type="ChEBI" id="CHEBI:29105"/>
    </ligand>
</feature>
<name>A0A7S0TAX9_9RHOD</name>
<dbReference type="NCBIfam" id="NF007756">
    <property type="entry name" value="PRK10437.1"/>
    <property type="match status" value="1"/>
</dbReference>
<comment type="function">
    <text evidence="10">Reversible hydration of carbon dioxide.</text>
</comment>
<reference evidence="11" key="1">
    <citation type="submission" date="2021-01" db="EMBL/GenBank/DDBJ databases">
        <authorList>
            <person name="Corre E."/>
            <person name="Pelletier E."/>
            <person name="Niang G."/>
            <person name="Scheremetjew M."/>
            <person name="Finn R."/>
            <person name="Kale V."/>
            <person name="Holt S."/>
            <person name="Cochrane G."/>
            <person name="Meng A."/>
            <person name="Brown T."/>
            <person name="Cohen L."/>
        </authorList>
    </citation>
    <scope>NUCLEOTIDE SEQUENCE</scope>
    <source>
        <strain evidence="11">CCMP3276</strain>
    </source>
</reference>
<organism evidence="11">
    <name type="scientific">Erythrolobus madagascarensis</name>
    <dbReference type="NCBI Taxonomy" id="708628"/>
    <lineage>
        <taxon>Eukaryota</taxon>
        <taxon>Rhodophyta</taxon>
        <taxon>Bangiophyceae</taxon>
        <taxon>Porphyridiales</taxon>
        <taxon>Porphyridiaceae</taxon>
        <taxon>Erythrolobus</taxon>
    </lineage>
</organism>
<evidence type="ECO:0000256" key="10">
    <source>
        <dbReference type="RuleBase" id="RU003956"/>
    </source>
</evidence>
<evidence type="ECO:0000256" key="5">
    <source>
        <dbReference type="ARBA" id="ARBA00022833"/>
    </source>
</evidence>
<dbReference type="AlphaFoldDB" id="A0A7S0TAX9"/>
<keyword evidence="6 10" id="KW-0456">Lyase</keyword>
<evidence type="ECO:0000256" key="1">
    <source>
        <dbReference type="ARBA" id="ARBA00006217"/>
    </source>
</evidence>
<dbReference type="InterPro" id="IPR036874">
    <property type="entry name" value="Carbonic_anhydrase_sf"/>
</dbReference>
<keyword evidence="4 9" id="KW-0479">Metal-binding</keyword>
<feature type="binding site" evidence="9">
    <location>
        <position position="57"/>
    </location>
    <ligand>
        <name>Zn(2+)</name>
        <dbReference type="ChEBI" id="CHEBI:29105"/>
    </ligand>
</feature>
<proteinExistence type="inferred from homology"/>
<comment type="cofactor">
    <cofactor evidence="9">
        <name>Zn(2+)</name>
        <dbReference type="ChEBI" id="CHEBI:29105"/>
    </cofactor>
    <text evidence="9">Binds 1 zinc ion per subunit.</text>
</comment>
<protein>
    <recommendedName>
        <fullName evidence="3 10">Carbonic anhydrase</fullName>
        <ecNumber evidence="2 10">4.2.1.1</ecNumber>
    </recommendedName>
    <alternativeName>
        <fullName evidence="7 10">Carbonate dehydratase</fullName>
    </alternativeName>
</protein>
<dbReference type="InterPro" id="IPR001765">
    <property type="entry name" value="Carbonic_anhydrase"/>
</dbReference>
<feature type="binding site" evidence="9">
    <location>
        <position position="116"/>
    </location>
    <ligand>
        <name>Zn(2+)</name>
        <dbReference type="ChEBI" id="CHEBI:29105"/>
    </ligand>
</feature>
<evidence type="ECO:0000256" key="6">
    <source>
        <dbReference type="ARBA" id="ARBA00023239"/>
    </source>
</evidence>
<comment type="catalytic activity">
    <reaction evidence="8 10">
        <text>hydrogencarbonate + H(+) = CO2 + H2O</text>
        <dbReference type="Rhea" id="RHEA:10748"/>
        <dbReference type="ChEBI" id="CHEBI:15377"/>
        <dbReference type="ChEBI" id="CHEBI:15378"/>
        <dbReference type="ChEBI" id="CHEBI:16526"/>
        <dbReference type="ChEBI" id="CHEBI:17544"/>
        <dbReference type="EC" id="4.2.1.1"/>
    </reaction>
</comment>
<evidence type="ECO:0000256" key="2">
    <source>
        <dbReference type="ARBA" id="ARBA00012925"/>
    </source>
</evidence>
<dbReference type="PROSITE" id="PS00704">
    <property type="entry name" value="PROK_CO2_ANHYDRASE_1"/>
    <property type="match status" value="1"/>
</dbReference>
<gene>
    <name evidence="11" type="ORF">EMAD1354_LOCUS2716</name>
</gene>
<feature type="binding site" evidence="9">
    <location>
        <position position="113"/>
    </location>
    <ligand>
        <name>Zn(2+)</name>
        <dbReference type="ChEBI" id="CHEBI:29105"/>
    </ligand>
</feature>
<dbReference type="EMBL" id="HBFE01004164">
    <property type="protein sequence ID" value="CAD8726635.1"/>
    <property type="molecule type" value="Transcribed_RNA"/>
</dbReference>
<dbReference type="PANTHER" id="PTHR11002">
    <property type="entry name" value="CARBONIC ANHYDRASE"/>
    <property type="match status" value="1"/>
</dbReference>
<evidence type="ECO:0000313" key="11">
    <source>
        <dbReference type="EMBL" id="CAD8726635.1"/>
    </source>
</evidence>
<evidence type="ECO:0000256" key="9">
    <source>
        <dbReference type="PIRSR" id="PIRSR601765-1"/>
    </source>
</evidence>